<dbReference type="InterPro" id="IPR024747">
    <property type="entry name" value="Pyridox_Oxase-rel"/>
</dbReference>
<organism evidence="1 2">
    <name type="scientific">Candidatus Scatomorpha merdipullorum</name>
    <dbReference type="NCBI Taxonomy" id="2840927"/>
    <lineage>
        <taxon>Bacteria</taxon>
        <taxon>Bacillati</taxon>
        <taxon>Bacillota</taxon>
        <taxon>Clostridia</taxon>
        <taxon>Eubacteriales</taxon>
        <taxon>Candidatus Scatomorpha</taxon>
    </lineage>
</organism>
<dbReference type="EMBL" id="DVJK01000219">
    <property type="protein sequence ID" value="HIS67458.1"/>
    <property type="molecule type" value="Genomic_DNA"/>
</dbReference>
<name>A0A9D1FEG6_9FIRM</name>
<dbReference type="Gene3D" id="2.30.110.10">
    <property type="entry name" value="Electron Transport, Fmn-binding Protein, Chain A"/>
    <property type="match status" value="1"/>
</dbReference>
<dbReference type="AlphaFoldDB" id="A0A9D1FEG6"/>
<dbReference type="InterPro" id="IPR012349">
    <property type="entry name" value="Split_barrel_FMN-bd"/>
</dbReference>
<reference evidence="1" key="1">
    <citation type="submission" date="2020-10" db="EMBL/GenBank/DDBJ databases">
        <authorList>
            <person name="Gilroy R."/>
        </authorList>
    </citation>
    <scope>NUCLEOTIDE SEQUENCE</scope>
    <source>
        <strain evidence="1">ChiHjej10B9-9673</strain>
    </source>
</reference>
<dbReference type="SUPFAM" id="SSF50475">
    <property type="entry name" value="FMN-binding split barrel"/>
    <property type="match status" value="1"/>
</dbReference>
<evidence type="ECO:0000313" key="1">
    <source>
        <dbReference type="EMBL" id="HIS67458.1"/>
    </source>
</evidence>
<protein>
    <submittedName>
        <fullName evidence="1">Pyridoxamine 5'-phosphate oxidase family protein</fullName>
    </submittedName>
</protein>
<gene>
    <name evidence="1" type="ORF">IAC18_07820</name>
</gene>
<sequence length="162" mass="17941">MREMRRSRQLLGEAETLEILDRGSHGVLALIGDGGYPYALPISYAREGDRLYMHCAKAGHKLDALRAEPRASFCVVARDEVVPEEFTTRYRSAIAFGRIHELAGEEDILRALRLLCAKYCPGIGAEAVEAAIARERAGVNVLEFKIERLSGKQARELIEKGG</sequence>
<proteinExistence type="predicted"/>
<dbReference type="PANTHER" id="PTHR34071:SF2">
    <property type="entry name" value="FLAVIN-NUCLEOTIDE-BINDING PROTEIN"/>
    <property type="match status" value="1"/>
</dbReference>
<dbReference type="Pfam" id="PF12900">
    <property type="entry name" value="Pyridox_ox_2"/>
    <property type="match status" value="1"/>
</dbReference>
<dbReference type="PANTHER" id="PTHR34071">
    <property type="entry name" value="5-NITROIMIDAZOLE ANTIBIOTICS RESISTANCE PROTEIN, NIMA-FAMILY-RELATED PROTEIN-RELATED"/>
    <property type="match status" value="1"/>
</dbReference>
<evidence type="ECO:0000313" key="2">
    <source>
        <dbReference type="Proteomes" id="UP000824001"/>
    </source>
</evidence>
<accession>A0A9D1FEG6</accession>
<comment type="caution">
    <text evidence="1">The sequence shown here is derived from an EMBL/GenBank/DDBJ whole genome shotgun (WGS) entry which is preliminary data.</text>
</comment>
<dbReference type="Proteomes" id="UP000824001">
    <property type="component" value="Unassembled WGS sequence"/>
</dbReference>
<reference evidence="1" key="2">
    <citation type="journal article" date="2021" name="PeerJ">
        <title>Extensive microbial diversity within the chicken gut microbiome revealed by metagenomics and culture.</title>
        <authorList>
            <person name="Gilroy R."/>
            <person name="Ravi A."/>
            <person name="Getino M."/>
            <person name="Pursley I."/>
            <person name="Horton D.L."/>
            <person name="Alikhan N.F."/>
            <person name="Baker D."/>
            <person name="Gharbi K."/>
            <person name="Hall N."/>
            <person name="Watson M."/>
            <person name="Adriaenssens E.M."/>
            <person name="Foster-Nyarko E."/>
            <person name="Jarju S."/>
            <person name="Secka A."/>
            <person name="Antonio M."/>
            <person name="Oren A."/>
            <person name="Chaudhuri R.R."/>
            <person name="La Ragione R."/>
            <person name="Hildebrand F."/>
            <person name="Pallen M.J."/>
        </authorList>
    </citation>
    <scope>NUCLEOTIDE SEQUENCE</scope>
    <source>
        <strain evidence="1">ChiHjej10B9-9673</strain>
    </source>
</reference>